<proteinExistence type="predicted"/>
<reference evidence="1 2" key="1">
    <citation type="submission" date="2019-03" db="EMBL/GenBank/DDBJ databases">
        <title>The complete genome sequence of Neokomagataea sp. Jb2 NBRC113641.</title>
        <authorList>
            <person name="Chua K.-O."/>
            <person name="Chan K.-G."/>
            <person name="See-Too W.-S."/>
        </authorList>
    </citation>
    <scope>NUCLEOTIDE SEQUENCE [LARGE SCALE GENOMIC DNA]</scope>
    <source>
        <strain evidence="1 2">Jb2</strain>
    </source>
</reference>
<dbReference type="EMBL" id="SORZ01000001">
    <property type="protein sequence ID" value="TPW36187.1"/>
    <property type="molecule type" value="Genomic_DNA"/>
</dbReference>
<dbReference type="AlphaFoldDB" id="A0A506US69"/>
<organism evidence="1 2">
    <name type="scientific">Oecophyllibacter saccharovorans</name>
    <dbReference type="NCBI Taxonomy" id="2558360"/>
    <lineage>
        <taxon>Bacteria</taxon>
        <taxon>Pseudomonadati</taxon>
        <taxon>Pseudomonadota</taxon>
        <taxon>Alphaproteobacteria</taxon>
        <taxon>Acetobacterales</taxon>
        <taxon>Acetobacteraceae</taxon>
        <taxon>Oecophyllibacter</taxon>
    </lineage>
</organism>
<dbReference type="Proteomes" id="UP000315037">
    <property type="component" value="Unassembled WGS sequence"/>
</dbReference>
<evidence type="ECO:0000313" key="1">
    <source>
        <dbReference type="EMBL" id="TPW36187.1"/>
    </source>
</evidence>
<evidence type="ECO:0000313" key="2">
    <source>
        <dbReference type="Proteomes" id="UP000315037"/>
    </source>
</evidence>
<protein>
    <recommendedName>
        <fullName evidence="3">DUF4136 domain-containing protein</fullName>
    </recommendedName>
</protein>
<sequence>MAAMMGGGLSACSIPPLQNPKVLNSLVGDTALQIVDRFGVPTGVFQTQGHEFLAYNQTDTTFTDPDPGWGWGWGGWGWGWDSPWGWGWGGPWGYAGPPAPIVTTTSCQTTFELVNDRVMGWKMRGDGC</sequence>
<evidence type="ECO:0008006" key="3">
    <source>
        <dbReference type="Google" id="ProtNLM"/>
    </source>
</evidence>
<name>A0A506US69_9PROT</name>
<dbReference type="OrthoDB" id="7284935at2"/>
<keyword evidence="2" id="KW-1185">Reference proteome</keyword>
<comment type="caution">
    <text evidence="1">The sequence shown here is derived from an EMBL/GenBank/DDBJ whole genome shotgun (WGS) entry which is preliminary data.</text>
</comment>
<accession>A0A506US69</accession>
<gene>
    <name evidence="1" type="ORF">E3202_02685</name>
</gene>